<feature type="region of interest" description="Disordered" evidence="1">
    <location>
        <begin position="1"/>
        <end position="24"/>
    </location>
</feature>
<name>A0A1R3KHP2_9ROSI</name>
<accession>A0A1R3KHP2</accession>
<reference evidence="3" key="1">
    <citation type="submission" date="2013-09" db="EMBL/GenBank/DDBJ databases">
        <title>Corchorus olitorius genome sequencing.</title>
        <authorList>
            <person name="Alam M."/>
            <person name="Haque M.S."/>
            <person name="Islam M.S."/>
            <person name="Emdad E.M."/>
            <person name="Islam M.M."/>
            <person name="Ahmed B."/>
            <person name="Halim A."/>
            <person name="Hossen Q.M.M."/>
            <person name="Hossain M.Z."/>
            <person name="Ahmed R."/>
            <person name="Khan M.M."/>
            <person name="Islam R."/>
            <person name="Rashid M.M."/>
            <person name="Khan S.A."/>
            <person name="Rahman M.S."/>
            <person name="Alam M."/>
            <person name="Yahiya A.S."/>
            <person name="Khan M.S."/>
            <person name="Azam M.S."/>
            <person name="Haque T."/>
            <person name="Lashkar M.Z.H."/>
            <person name="Akhand A.I."/>
            <person name="Morshed G."/>
            <person name="Roy S."/>
            <person name="Uddin K.S."/>
            <person name="Rabeya T."/>
            <person name="Hossain A.S."/>
            <person name="Chowdhury A."/>
            <person name="Snigdha A.R."/>
            <person name="Mortoza M.S."/>
            <person name="Matin S.A."/>
            <person name="Hoque S.M.E."/>
            <person name="Islam M.K."/>
            <person name="Roy D.K."/>
            <person name="Haider R."/>
            <person name="Moosa M.M."/>
            <person name="Elias S.M."/>
            <person name="Hasan A.M."/>
            <person name="Jahan S."/>
            <person name="Shafiuddin M."/>
            <person name="Mahmood N."/>
            <person name="Shommy N.S."/>
        </authorList>
    </citation>
    <scope>NUCLEOTIDE SEQUENCE [LARGE SCALE GENOMIC DNA]</scope>
    <source>
        <strain evidence="3">cv. O-4</strain>
    </source>
</reference>
<evidence type="ECO:0000313" key="3">
    <source>
        <dbReference type="Proteomes" id="UP000187203"/>
    </source>
</evidence>
<dbReference type="EMBL" id="AWUE01013554">
    <property type="protein sequence ID" value="OMP06601.1"/>
    <property type="molecule type" value="Genomic_DNA"/>
</dbReference>
<protein>
    <submittedName>
        <fullName evidence="2">Uncharacterized protein</fullName>
    </submittedName>
</protein>
<comment type="caution">
    <text evidence="2">The sequence shown here is derived from an EMBL/GenBank/DDBJ whole genome shotgun (WGS) entry which is preliminary data.</text>
</comment>
<dbReference type="AlphaFoldDB" id="A0A1R3KHP2"/>
<keyword evidence="3" id="KW-1185">Reference proteome</keyword>
<evidence type="ECO:0000313" key="2">
    <source>
        <dbReference type="EMBL" id="OMP06601.1"/>
    </source>
</evidence>
<evidence type="ECO:0000256" key="1">
    <source>
        <dbReference type="SAM" id="MobiDB-lite"/>
    </source>
</evidence>
<organism evidence="2 3">
    <name type="scientific">Corchorus olitorius</name>
    <dbReference type="NCBI Taxonomy" id="93759"/>
    <lineage>
        <taxon>Eukaryota</taxon>
        <taxon>Viridiplantae</taxon>
        <taxon>Streptophyta</taxon>
        <taxon>Embryophyta</taxon>
        <taxon>Tracheophyta</taxon>
        <taxon>Spermatophyta</taxon>
        <taxon>Magnoliopsida</taxon>
        <taxon>eudicotyledons</taxon>
        <taxon>Gunneridae</taxon>
        <taxon>Pentapetalae</taxon>
        <taxon>rosids</taxon>
        <taxon>malvids</taxon>
        <taxon>Malvales</taxon>
        <taxon>Malvaceae</taxon>
        <taxon>Grewioideae</taxon>
        <taxon>Apeibeae</taxon>
        <taxon>Corchorus</taxon>
    </lineage>
</organism>
<gene>
    <name evidence="2" type="ORF">COLO4_08039</name>
</gene>
<dbReference type="Proteomes" id="UP000187203">
    <property type="component" value="Unassembled WGS sequence"/>
</dbReference>
<proteinExistence type="predicted"/>
<sequence length="47" mass="5207">MAGSKLQPASESPIASKRKKEETSTTSLLFFFIAKFWFAAIDHATCI</sequence>